<sequence>MENFLMKLSKLSQLSILFLVAGACMYSIVLGPKDFVHPPFAKFCFFVKLNACRVCRSVQRSVRHWT</sequence>
<evidence type="ECO:0000313" key="2">
    <source>
        <dbReference type="Proteomes" id="UP001229421"/>
    </source>
</evidence>
<evidence type="ECO:0000313" key="1">
    <source>
        <dbReference type="EMBL" id="KAK1433753.1"/>
    </source>
</evidence>
<dbReference type="Proteomes" id="UP001229421">
    <property type="component" value="Unassembled WGS sequence"/>
</dbReference>
<reference evidence="1" key="1">
    <citation type="journal article" date="2023" name="bioRxiv">
        <title>Improved chromosome-level genome assembly for marigold (Tagetes erecta).</title>
        <authorList>
            <person name="Jiang F."/>
            <person name="Yuan L."/>
            <person name="Wang S."/>
            <person name="Wang H."/>
            <person name="Xu D."/>
            <person name="Wang A."/>
            <person name="Fan W."/>
        </authorList>
    </citation>
    <scope>NUCLEOTIDE SEQUENCE</scope>
    <source>
        <strain evidence="1">WSJ</strain>
        <tissue evidence="1">Leaf</tissue>
    </source>
</reference>
<proteinExistence type="predicted"/>
<dbReference type="AlphaFoldDB" id="A0AAD8L3E0"/>
<protein>
    <submittedName>
        <fullName evidence="1">Uncharacterized protein</fullName>
    </submittedName>
</protein>
<gene>
    <name evidence="1" type="ORF">QVD17_10669</name>
</gene>
<keyword evidence="2" id="KW-1185">Reference proteome</keyword>
<organism evidence="1 2">
    <name type="scientific">Tagetes erecta</name>
    <name type="common">African marigold</name>
    <dbReference type="NCBI Taxonomy" id="13708"/>
    <lineage>
        <taxon>Eukaryota</taxon>
        <taxon>Viridiplantae</taxon>
        <taxon>Streptophyta</taxon>
        <taxon>Embryophyta</taxon>
        <taxon>Tracheophyta</taxon>
        <taxon>Spermatophyta</taxon>
        <taxon>Magnoliopsida</taxon>
        <taxon>eudicotyledons</taxon>
        <taxon>Gunneridae</taxon>
        <taxon>Pentapetalae</taxon>
        <taxon>asterids</taxon>
        <taxon>campanulids</taxon>
        <taxon>Asterales</taxon>
        <taxon>Asteraceae</taxon>
        <taxon>Asteroideae</taxon>
        <taxon>Heliantheae alliance</taxon>
        <taxon>Tageteae</taxon>
        <taxon>Tagetes</taxon>
    </lineage>
</organism>
<accession>A0AAD8L3E0</accession>
<dbReference type="EMBL" id="JAUHHV010000002">
    <property type="protein sequence ID" value="KAK1433753.1"/>
    <property type="molecule type" value="Genomic_DNA"/>
</dbReference>
<dbReference type="PROSITE" id="PS51257">
    <property type="entry name" value="PROKAR_LIPOPROTEIN"/>
    <property type="match status" value="1"/>
</dbReference>
<comment type="caution">
    <text evidence="1">The sequence shown here is derived from an EMBL/GenBank/DDBJ whole genome shotgun (WGS) entry which is preliminary data.</text>
</comment>
<name>A0AAD8L3E0_TARER</name>